<organism evidence="7 8">
    <name type="scientific">Pleurodeles waltl</name>
    <name type="common">Iberian ribbed newt</name>
    <dbReference type="NCBI Taxonomy" id="8319"/>
    <lineage>
        <taxon>Eukaryota</taxon>
        <taxon>Metazoa</taxon>
        <taxon>Chordata</taxon>
        <taxon>Craniata</taxon>
        <taxon>Vertebrata</taxon>
        <taxon>Euteleostomi</taxon>
        <taxon>Amphibia</taxon>
        <taxon>Batrachia</taxon>
        <taxon>Caudata</taxon>
        <taxon>Salamandroidea</taxon>
        <taxon>Salamandridae</taxon>
        <taxon>Pleurodelinae</taxon>
        <taxon>Pleurodeles</taxon>
    </lineage>
</organism>
<keyword evidence="3 5" id="KW-1133">Transmembrane helix</keyword>
<keyword evidence="4 5" id="KW-0472">Membrane</keyword>
<evidence type="ECO:0000256" key="4">
    <source>
        <dbReference type="ARBA" id="ARBA00023136"/>
    </source>
</evidence>
<dbReference type="Pfam" id="PF14940">
    <property type="entry name" value="TMEM219"/>
    <property type="match status" value="1"/>
</dbReference>
<evidence type="ECO:0000256" key="1">
    <source>
        <dbReference type="ARBA" id="ARBA00004370"/>
    </source>
</evidence>
<dbReference type="GO" id="GO:0016020">
    <property type="term" value="C:membrane"/>
    <property type="evidence" value="ECO:0007669"/>
    <property type="project" value="UniProtKB-SubCell"/>
</dbReference>
<dbReference type="InterPro" id="IPR039587">
    <property type="entry name" value="TMEM248/TMEM219_dom"/>
</dbReference>
<dbReference type="AlphaFoldDB" id="A0AAV7PAN5"/>
<evidence type="ECO:0000313" key="7">
    <source>
        <dbReference type="EMBL" id="KAJ1125391.1"/>
    </source>
</evidence>
<keyword evidence="2 5" id="KW-0812">Transmembrane</keyword>
<evidence type="ECO:0000259" key="6">
    <source>
        <dbReference type="Pfam" id="PF14940"/>
    </source>
</evidence>
<name>A0AAV7PAN5_PLEWA</name>
<comment type="caution">
    <text evidence="7">The sequence shown here is derived from an EMBL/GenBank/DDBJ whole genome shotgun (WGS) entry which is preliminary data.</text>
</comment>
<feature type="transmembrane region" description="Helical" evidence="5">
    <location>
        <begin position="141"/>
        <end position="163"/>
    </location>
</feature>
<dbReference type="PANTHER" id="PTHR16002">
    <property type="entry name" value="TRANSMEMBRANE PROTEIN 248-LIKE"/>
    <property type="match status" value="1"/>
</dbReference>
<keyword evidence="8" id="KW-1185">Reference proteome</keyword>
<feature type="transmembrane region" description="Helical" evidence="5">
    <location>
        <begin position="111"/>
        <end position="129"/>
    </location>
</feature>
<feature type="domain" description="TMEM248/TMEM219" evidence="6">
    <location>
        <begin position="133"/>
        <end position="358"/>
    </location>
</feature>
<dbReference type="Proteomes" id="UP001066276">
    <property type="component" value="Chromosome 7"/>
</dbReference>
<dbReference type="EMBL" id="JANPWB010000011">
    <property type="protein sequence ID" value="KAJ1125391.1"/>
    <property type="molecule type" value="Genomic_DNA"/>
</dbReference>
<evidence type="ECO:0000313" key="8">
    <source>
        <dbReference type="Proteomes" id="UP001066276"/>
    </source>
</evidence>
<gene>
    <name evidence="7" type="ORF">NDU88_003823</name>
</gene>
<reference evidence="7" key="1">
    <citation type="journal article" date="2022" name="bioRxiv">
        <title>Sequencing and chromosome-scale assembly of the giantPleurodeles waltlgenome.</title>
        <authorList>
            <person name="Brown T."/>
            <person name="Elewa A."/>
            <person name="Iarovenko S."/>
            <person name="Subramanian E."/>
            <person name="Araus A.J."/>
            <person name="Petzold A."/>
            <person name="Susuki M."/>
            <person name="Suzuki K.-i.T."/>
            <person name="Hayashi T."/>
            <person name="Toyoda A."/>
            <person name="Oliveira C."/>
            <person name="Osipova E."/>
            <person name="Leigh N.D."/>
            <person name="Simon A."/>
            <person name="Yun M.H."/>
        </authorList>
    </citation>
    <scope>NUCLEOTIDE SEQUENCE</scope>
    <source>
        <strain evidence="7">20211129_DDA</strain>
        <tissue evidence="7">Liver</tissue>
    </source>
</reference>
<evidence type="ECO:0000256" key="5">
    <source>
        <dbReference type="SAM" id="Phobius"/>
    </source>
</evidence>
<proteinExistence type="predicted"/>
<evidence type="ECO:0000256" key="2">
    <source>
        <dbReference type="ARBA" id="ARBA00022692"/>
    </source>
</evidence>
<comment type="subcellular location">
    <subcellularLocation>
        <location evidence="1">Membrane</location>
    </subcellularLocation>
</comment>
<evidence type="ECO:0000256" key="3">
    <source>
        <dbReference type="ARBA" id="ARBA00022989"/>
    </source>
</evidence>
<feature type="transmembrane region" description="Helical" evidence="5">
    <location>
        <begin position="372"/>
        <end position="392"/>
    </location>
</feature>
<accession>A0AAV7PAN5</accession>
<dbReference type="PANTHER" id="PTHR16002:SF6">
    <property type="entry name" value="INSULIN-LIKE GROWTH FACTOR-BINDING PROTEIN 3 RECEPTOR"/>
    <property type="match status" value="1"/>
</dbReference>
<sequence>MAVARNRYLYITRQTPLTQFPEPQLTEGSALAKPLSLDTATCDTFILSVFTSFQHHVVVYVVYATFPCVSPTPIQVSAQSKVSAVIPIKLISHCRFLKVRIREGFSRIKDAVVHLVIVLAAMVTCPLGENVLACCEQRPPHVTFILCLFTLAVAFGALGAYINSNEVTDPDIRQDWNTFLQSLSDNLFCLPTNNTEDWSPDLWPIASPVLNETDNAGHPQSWVTVSLLASLTFLPTWGIREVLIHNRVRLETQIRGHKLGLTGPGAEEILNITAVPWHPQGCGGATFCLLSEITDSCITLTVPASLLPSTRKPPDCGVHPLTRTLVTPGTTARSKSDGSWKTPPCYQGKYRWQPSLTTMLTEGERSRCRIHLLFASCILFLLASGLCCIGAVSTVPTRDRRLREHL</sequence>
<dbReference type="InterPro" id="IPR039493">
    <property type="entry name" value="TMEM248/TMEM219"/>
</dbReference>
<protein>
    <recommendedName>
        <fullName evidence="6">TMEM248/TMEM219 domain-containing protein</fullName>
    </recommendedName>
</protein>